<reference evidence="3 4" key="1">
    <citation type="journal article" date="2013" name="Genome Announc.">
        <title>Draft genome sequence of MKD8, a conjugal recipient Mycobacterium smegmatis strain.</title>
        <authorList>
            <person name="Gray T.A."/>
            <person name="Palumbo M.J."/>
            <person name="Derbyshire K.M."/>
        </authorList>
    </citation>
    <scope>NUCLEOTIDE SEQUENCE [LARGE SCALE GENOMIC DNA]</scope>
    <source>
        <strain evidence="3 4">MKD8</strain>
    </source>
</reference>
<reference evidence="4" key="2">
    <citation type="submission" date="2018-03" db="EMBL/GenBank/DDBJ databases">
        <authorList>
            <person name="Derbyshire K."/>
            <person name="Gray T.A."/>
            <person name="Champion M."/>
        </authorList>
    </citation>
    <scope>NUCLEOTIDE SEQUENCE [LARGE SCALE GENOMIC DNA]</scope>
    <source>
        <strain evidence="4">MKD8</strain>
    </source>
</reference>
<dbReference type="EMBL" id="CP027541">
    <property type="protein sequence ID" value="AWT54671.1"/>
    <property type="molecule type" value="Genomic_DNA"/>
</dbReference>
<evidence type="ECO:0000256" key="1">
    <source>
        <dbReference type="SAM" id="MobiDB-lite"/>
    </source>
</evidence>
<evidence type="ECO:0000313" key="4">
    <source>
        <dbReference type="Proteomes" id="UP000011200"/>
    </source>
</evidence>
<feature type="region of interest" description="Disordered" evidence="1">
    <location>
        <begin position="327"/>
        <end position="359"/>
    </location>
</feature>
<feature type="domain" description="DUF7159" evidence="2">
    <location>
        <begin position="3"/>
        <end position="102"/>
    </location>
</feature>
<protein>
    <recommendedName>
        <fullName evidence="2">DUF7159 domain-containing protein</fullName>
    </recommendedName>
</protein>
<proteinExistence type="predicted"/>
<sequence length="359" mass="35937">MKTVLGLSATSAGVGWVLIDERAGDPDTDAAVLDDDAFEVDADDVLAERCAAAARGARGIAASSGDDIGAIGLICSDDVGVHAEAIVAALKSAGFDDVRTVPREFLGDGDAGELEATALAAAQAVATDAVPAARVRCLLPPCRHRSTALRIAGTAAAAAVVALSAVGSTFIAGETEPEDQAPTAGGPIQIVTAAVPHMPQPDTVRTVTKPVRQSTSKASSTASGSVTQRASEPQVLFARPQPQPAAVQPVQQAAPEVTPALGVQHLQNPVGAPEFAPPMPHLPEGMPAGAMPVPGVLPGPVNAPETPEIQADSQVIIPQAAEALPVPAEASAPPAEAPLPGPVLAPRPVSLNPLVSGLP</sequence>
<dbReference type="AlphaFoldDB" id="A0A2U9PS93"/>
<evidence type="ECO:0000259" key="2">
    <source>
        <dbReference type="Pfam" id="PF23717"/>
    </source>
</evidence>
<feature type="compositionally biased region" description="Low complexity" evidence="1">
    <location>
        <begin position="214"/>
        <end position="225"/>
    </location>
</feature>
<organism evidence="3 4">
    <name type="scientific">Mycolicibacterium smegmatis (strain MKD8)</name>
    <name type="common">Mycobacterium smegmatis</name>
    <dbReference type="NCBI Taxonomy" id="1214915"/>
    <lineage>
        <taxon>Bacteria</taxon>
        <taxon>Bacillati</taxon>
        <taxon>Actinomycetota</taxon>
        <taxon>Actinomycetes</taxon>
        <taxon>Mycobacteriales</taxon>
        <taxon>Mycobacteriaceae</taxon>
        <taxon>Mycolicibacterium</taxon>
    </lineage>
</organism>
<dbReference type="Pfam" id="PF23717">
    <property type="entry name" value="DUF7159"/>
    <property type="match status" value="1"/>
</dbReference>
<feature type="region of interest" description="Disordered" evidence="1">
    <location>
        <begin position="206"/>
        <end position="231"/>
    </location>
</feature>
<feature type="compositionally biased region" description="Pro residues" evidence="1">
    <location>
        <begin position="335"/>
        <end position="345"/>
    </location>
</feature>
<name>A0A2U9PS93_MYCSE</name>
<dbReference type="InterPro" id="IPR055583">
    <property type="entry name" value="DUF7159"/>
</dbReference>
<gene>
    <name evidence="3" type="ORF">D806_037000</name>
</gene>
<evidence type="ECO:0000313" key="3">
    <source>
        <dbReference type="EMBL" id="AWT54671.1"/>
    </source>
</evidence>
<dbReference type="Proteomes" id="UP000011200">
    <property type="component" value="Chromosome"/>
</dbReference>
<dbReference type="RefSeq" id="WP_036453261.1">
    <property type="nucleotide sequence ID" value="NZ_CP027541.1"/>
</dbReference>
<accession>A0A2U9PS93</accession>